<accession>A0A8R1YXN3</accession>
<evidence type="ECO:0000313" key="2">
    <source>
        <dbReference type="Proteomes" id="UP000005239"/>
    </source>
</evidence>
<protein>
    <submittedName>
        <fullName evidence="1">Uncharacterized protein</fullName>
    </submittedName>
</protein>
<organism evidence="1 2">
    <name type="scientific">Pristionchus pacificus</name>
    <name type="common">Parasitic nematode worm</name>
    <dbReference type="NCBI Taxonomy" id="54126"/>
    <lineage>
        <taxon>Eukaryota</taxon>
        <taxon>Metazoa</taxon>
        <taxon>Ecdysozoa</taxon>
        <taxon>Nematoda</taxon>
        <taxon>Chromadorea</taxon>
        <taxon>Rhabditida</taxon>
        <taxon>Rhabditina</taxon>
        <taxon>Diplogasteromorpha</taxon>
        <taxon>Diplogasteroidea</taxon>
        <taxon>Neodiplogasteridae</taxon>
        <taxon>Pristionchus</taxon>
    </lineage>
</organism>
<gene>
    <name evidence="1" type="primary">WBGene00278848</name>
</gene>
<dbReference type="EnsemblMetazoa" id="PPA40479.1">
    <property type="protein sequence ID" value="PPA40479.1"/>
    <property type="gene ID" value="WBGene00278848"/>
</dbReference>
<keyword evidence="2" id="KW-1185">Reference proteome</keyword>
<evidence type="ECO:0000313" key="1">
    <source>
        <dbReference type="EnsemblMetazoa" id="PPA40479.1"/>
    </source>
</evidence>
<accession>A0A2A6C347</accession>
<dbReference type="Proteomes" id="UP000005239">
    <property type="component" value="Unassembled WGS sequence"/>
</dbReference>
<sequence>MAVVDFLADFILLPLFIYLWISLIFSKDNNLRINFYTLFCVTGVFEVISAVVHILIKLLSFSTEQAWVYTVLIAILHIGEMSATMGKLFNIIDRYEVMSGDALCEIKYYPICEIILQIVLPILTALHLCDYLSAAAALRIMNGTSRWFLYQGILNIIVYSTFIMMGIGLSVKPLARFNRAIRCTNSNDLRRKKAIRYYKRMVEATGSICISHSFKASYQILVGVIAILEVFDISVSIPYMDTLNFVTNGLSIYFTPFVLVIFSRRVRRSLQWEIFKKAINRIVLVKNKTFAKLLMAFSREHH</sequence>
<proteinExistence type="predicted"/>
<reference evidence="2" key="1">
    <citation type="journal article" date="2008" name="Nat. Genet.">
        <title>The Pristionchus pacificus genome provides a unique perspective on nematode lifestyle and parasitism.</title>
        <authorList>
            <person name="Dieterich C."/>
            <person name="Clifton S.W."/>
            <person name="Schuster L.N."/>
            <person name="Chinwalla A."/>
            <person name="Delehaunty K."/>
            <person name="Dinkelacker I."/>
            <person name="Fulton L."/>
            <person name="Fulton R."/>
            <person name="Godfrey J."/>
            <person name="Minx P."/>
            <person name="Mitreva M."/>
            <person name="Roeseler W."/>
            <person name="Tian H."/>
            <person name="Witte H."/>
            <person name="Yang S.P."/>
            <person name="Wilson R.K."/>
            <person name="Sommer R.J."/>
        </authorList>
    </citation>
    <scope>NUCLEOTIDE SEQUENCE [LARGE SCALE GENOMIC DNA]</scope>
    <source>
        <strain evidence="2">PS312</strain>
    </source>
</reference>
<dbReference type="PANTHER" id="PTHR31552">
    <property type="entry name" value="SERPENTINE RECEPTOR CLASS GAMMA"/>
    <property type="match status" value="1"/>
</dbReference>
<name>A0A2A6C347_PRIPA</name>
<reference evidence="1" key="2">
    <citation type="submission" date="2022-06" db="UniProtKB">
        <authorList>
            <consortium name="EnsemblMetazoa"/>
        </authorList>
    </citation>
    <scope>IDENTIFICATION</scope>
    <source>
        <strain evidence="1">PS312</strain>
    </source>
</reference>
<dbReference type="PANTHER" id="PTHR31552:SF31">
    <property type="entry name" value="SERPENTINE RECEPTOR CLASS GAMMA"/>
    <property type="match status" value="1"/>
</dbReference>
<dbReference type="AlphaFoldDB" id="A0A2A6C347"/>